<accession>A0ABV8U0Z8</accession>
<keyword evidence="2" id="KW-0812">Transmembrane</keyword>
<dbReference type="InterPro" id="IPR037185">
    <property type="entry name" value="EmrE-like"/>
</dbReference>
<feature type="transmembrane region" description="Helical" evidence="2">
    <location>
        <begin position="167"/>
        <end position="185"/>
    </location>
</feature>
<dbReference type="PANTHER" id="PTHR12715">
    <property type="entry name" value="TRANSPORTER, DRUG/METABOLITE EXPORTER FAMILY"/>
    <property type="match status" value="1"/>
</dbReference>
<comment type="caution">
    <text evidence="4">The sequence shown here is derived from an EMBL/GenBank/DDBJ whole genome shotgun (WGS) entry which is preliminary data.</text>
</comment>
<evidence type="ECO:0000313" key="4">
    <source>
        <dbReference type="EMBL" id="MFC4336501.1"/>
    </source>
</evidence>
<evidence type="ECO:0000256" key="1">
    <source>
        <dbReference type="ARBA" id="ARBA00007362"/>
    </source>
</evidence>
<dbReference type="Pfam" id="PF00892">
    <property type="entry name" value="EamA"/>
    <property type="match status" value="2"/>
</dbReference>
<evidence type="ECO:0000313" key="5">
    <source>
        <dbReference type="Proteomes" id="UP001595823"/>
    </source>
</evidence>
<feature type="transmembrane region" description="Helical" evidence="2">
    <location>
        <begin position="197"/>
        <end position="218"/>
    </location>
</feature>
<feature type="transmembrane region" description="Helical" evidence="2">
    <location>
        <begin position="21"/>
        <end position="43"/>
    </location>
</feature>
<feature type="transmembrane region" description="Helical" evidence="2">
    <location>
        <begin position="86"/>
        <end position="106"/>
    </location>
</feature>
<dbReference type="SUPFAM" id="SSF103481">
    <property type="entry name" value="Multidrug resistance efflux transporter EmrE"/>
    <property type="match status" value="2"/>
</dbReference>
<feature type="domain" description="EamA" evidence="3">
    <location>
        <begin position="170"/>
        <end position="301"/>
    </location>
</feature>
<feature type="transmembrane region" description="Helical" evidence="2">
    <location>
        <begin position="264"/>
        <end position="280"/>
    </location>
</feature>
<sequence length="308" mass="32813">MTSTATAERPSGRTSPEPSRALAYAAVALVVTSWSSAFVVLRYLHDQFDPFTLSLGRTSIALLVLVALSLFARNGDPWLPRGRKEWTLVLVCGIGWFFAYHVALNFAVRYIDAGTSSILVNIGPLLIIAFAIVFFGEKTRWNLFLGAAVSFTGILLIGLASADTAQIDWKGVVLCLLAALLWSVGSMTQKPLFSSASALRVTVWTTAVGVLAALPFSAASADLSSVTPAGWGMLVYLGVVPTAIGFAAWAYAMSKLKASNLGTFTYLVPPLAILMGWVFLGELPPWMALAGSAICLAGVIIAKYERKA</sequence>
<gene>
    <name evidence="4" type="ORF">ACFPET_14960</name>
</gene>
<dbReference type="EMBL" id="JBHSDK010000021">
    <property type="protein sequence ID" value="MFC4336501.1"/>
    <property type="molecule type" value="Genomic_DNA"/>
</dbReference>
<keyword evidence="2" id="KW-0472">Membrane</keyword>
<reference evidence="5" key="1">
    <citation type="journal article" date="2019" name="Int. J. Syst. Evol. Microbiol.">
        <title>The Global Catalogue of Microorganisms (GCM) 10K type strain sequencing project: providing services to taxonomists for standard genome sequencing and annotation.</title>
        <authorList>
            <consortium name="The Broad Institute Genomics Platform"/>
            <consortium name="The Broad Institute Genome Sequencing Center for Infectious Disease"/>
            <person name="Wu L."/>
            <person name="Ma J."/>
        </authorList>
    </citation>
    <scope>NUCLEOTIDE SEQUENCE [LARGE SCALE GENOMIC DNA]</scope>
    <source>
        <strain evidence="5">IBRC-M 10908</strain>
    </source>
</reference>
<feature type="domain" description="EamA" evidence="3">
    <location>
        <begin position="23"/>
        <end position="158"/>
    </location>
</feature>
<feature type="transmembrane region" description="Helical" evidence="2">
    <location>
        <begin position="143"/>
        <end position="161"/>
    </location>
</feature>
<feature type="transmembrane region" description="Helical" evidence="2">
    <location>
        <begin position="230"/>
        <end position="252"/>
    </location>
</feature>
<name>A0ABV8U0Z8_9ACTN</name>
<dbReference type="PANTHER" id="PTHR12715:SF4">
    <property type="entry name" value="EAMA DOMAIN-CONTAINING PROTEIN"/>
    <property type="match status" value="1"/>
</dbReference>
<keyword evidence="2" id="KW-1133">Transmembrane helix</keyword>
<dbReference type="Proteomes" id="UP001595823">
    <property type="component" value="Unassembled WGS sequence"/>
</dbReference>
<keyword evidence="5" id="KW-1185">Reference proteome</keyword>
<dbReference type="Gene3D" id="1.10.3730.20">
    <property type="match status" value="1"/>
</dbReference>
<feature type="transmembrane region" description="Helical" evidence="2">
    <location>
        <begin position="286"/>
        <end position="304"/>
    </location>
</feature>
<dbReference type="InterPro" id="IPR052756">
    <property type="entry name" value="Alkyne_AA_exporter"/>
</dbReference>
<organism evidence="4 5">
    <name type="scientific">Salininema proteolyticum</name>
    <dbReference type="NCBI Taxonomy" id="1607685"/>
    <lineage>
        <taxon>Bacteria</taxon>
        <taxon>Bacillati</taxon>
        <taxon>Actinomycetota</taxon>
        <taxon>Actinomycetes</taxon>
        <taxon>Glycomycetales</taxon>
        <taxon>Glycomycetaceae</taxon>
        <taxon>Salininema</taxon>
    </lineage>
</organism>
<dbReference type="RefSeq" id="WP_380622506.1">
    <property type="nucleotide sequence ID" value="NZ_JBHSDK010000021.1"/>
</dbReference>
<proteinExistence type="inferred from homology"/>
<protein>
    <submittedName>
        <fullName evidence="4">DMT family transporter</fullName>
    </submittedName>
</protein>
<comment type="similarity">
    <text evidence="1">Belongs to the EamA transporter family.</text>
</comment>
<feature type="transmembrane region" description="Helical" evidence="2">
    <location>
        <begin position="55"/>
        <end position="74"/>
    </location>
</feature>
<feature type="transmembrane region" description="Helical" evidence="2">
    <location>
        <begin position="118"/>
        <end position="136"/>
    </location>
</feature>
<evidence type="ECO:0000259" key="3">
    <source>
        <dbReference type="Pfam" id="PF00892"/>
    </source>
</evidence>
<dbReference type="InterPro" id="IPR000620">
    <property type="entry name" value="EamA_dom"/>
</dbReference>
<evidence type="ECO:0000256" key="2">
    <source>
        <dbReference type="SAM" id="Phobius"/>
    </source>
</evidence>